<dbReference type="Pfam" id="PF05485">
    <property type="entry name" value="THAP"/>
    <property type="match status" value="1"/>
</dbReference>
<dbReference type="InterPro" id="IPR006612">
    <property type="entry name" value="THAP_Znf"/>
</dbReference>
<dbReference type="PANTHER" id="PTHR47502">
    <property type="entry name" value="THAP DOMAIN-CONTAINING PROTEIN 7"/>
    <property type="match status" value="1"/>
</dbReference>
<dbReference type="SUPFAM" id="SSF47473">
    <property type="entry name" value="EF-hand"/>
    <property type="match status" value="1"/>
</dbReference>
<feature type="coiled-coil region" evidence="6">
    <location>
        <begin position="326"/>
        <end position="363"/>
    </location>
</feature>
<feature type="compositionally biased region" description="Basic and acidic residues" evidence="7">
    <location>
        <begin position="218"/>
        <end position="241"/>
    </location>
</feature>
<evidence type="ECO:0000313" key="10">
    <source>
        <dbReference type="Proteomes" id="UP001187315"/>
    </source>
</evidence>
<evidence type="ECO:0000256" key="2">
    <source>
        <dbReference type="ARBA" id="ARBA00022771"/>
    </source>
</evidence>
<keyword evidence="2 5" id="KW-0863">Zinc-finger</keyword>
<evidence type="ECO:0000256" key="6">
    <source>
        <dbReference type="SAM" id="Coils"/>
    </source>
</evidence>
<dbReference type="InterPro" id="IPR013787">
    <property type="entry name" value="S100_Ca-bd_sub"/>
</dbReference>
<dbReference type="SMART" id="SM01394">
    <property type="entry name" value="S_100"/>
    <property type="match status" value="1"/>
</dbReference>
<dbReference type="GO" id="GO:0005634">
    <property type="term" value="C:nucleus"/>
    <property type="evidence" value="ECO:0007669"/>
    <property type="project" value="TreeGrafter"/>
</dbReference>
<feature type="region of interest" description="Disordered" evidence="7">
    <location>
        <begin position="264"/>
        <end position="306"/>
    </location>
</feature>
<accession>A0AA88NVS6</accession>
<name>A0AA88NVS6_TACVA</name>
<dbReference type="PROSITE" id="PS50950">
    <property type="entry name" value="ZF_THAP"/>
    <property type="match status" value="1"/>
</dbReference>
<keyword evidence="4 5" id="KW-0238">DNA-binding</keyword>
<feature type="compositionally biased region" description="Basic and acidic residues" evidence="7">
    <location>
        <begin position="373"/>
        <end position="383"/>
    </location>
</feature>
<comment type="caution">
    <text evidence="9">The sequence shown here is derived from an EMBL/GenBank/DDBJ whole genome shotgun (WGS) entry which is preliminary data.</text>
</comment>
<evidence type="ECO:0000256" key="4">
    <source>
        <dbReference type="ARBA" id="ARBA00023125"/>
    </source>
</evidence>
<keyword evidence="10" id="KW-1185">Reference proteome</keyword>
<dbReference type="Pfam" id="PF01023">
    <property type="entry name" value="S_100"/>
    <property type="match status" value="1"/>
</dbReference>
<evidence type="ECO:0000259" key="8">
    <source>
        <dbReference type="PROSITE" id="PS50950"/>
    </source>
</evidence>
<dbReference type="InterPro" id="IPR011992">
    <property type="entry name" value="EF-hand-dom_pair"/>
</dbReference>
<keyword evidence="6" id="KW-0175">Coiled coil</keyword>
<feature type="region of interest" description="Disordered" evidence="7">
    <location>
        <begin position="203"/>
        <end position="241"/>
    </location>
</feature>
<dbReference type="SMART" id="SM00980">
    <property type="entry name" value="THAP"/>
    <property type="match status" value="1"/>
</dbReference>
<gene>
    <name evidence="9" type="ORF">Q7C36_003896</name>
</gene>
<feature type="region of interest" description="Disordered" evidence="7">
    <location>
        <begin position="367"/>
        <end position="416"/>
    </location>
</feature>
<evidence type="ECO:0000256" key="3">
    <source>
        <dbReference type="ARBA" id="ARBA00022833"/>
    </source>
</evidence>
<reference evidence="9" key="1">
    <citation type="submission" date="2023-08" db="EMBL/GenBank/DDBJ databases">
        <title>Pelteobagrus vachellii genome.</title>
        <authorList>
            <person name="Liu H."/>
        </authorList>
    </citation>
    <scope>NUCLEOTIDE SEQUENCE</scope>
    <source>
        <strain evidence="9">PRFRI_2022a</strain>
        <tissue evidence="9">Muscle</tissue>
    </source>
</reference>
<keyword evidence="1" id="KW-0479">Metal-binding</keyword>
<keyword evidence="3" id="KW-0862">Zinc</keyword>
<evidence type="ECO:0000256" key="1">
    <source>
        <dbReference type="ARBA" id="ARBA00022723"/>
    </source>
</evidence>
<dbReference type="Gene3D" id="1.10.238.10">
    <property type="entry name" value="EF-hand"/>
    <property type="match status" value="1"/>
</dbReference>
<dbReference type="EMBL" id="JAVHJS010000003">
    <property type="protein sequence ID" value="KAK2864742.1"/>
    <property type="molecule type" value="Genomic_DNA"/>
</dbReference>
<organism evidence="9 10">
    <name type="scientific">Tachysurus vachellii</name>
    <name type="common">Darkbarbel catfish</name>
    <name type="synonym">Pelteobagrus vachellii</name>
    <dbReference type="NCBI Taxonomy" id="175792"/>
    <lineage>
        <taxon>Eukaryota</taxon>
        <taxon>Metazoa</taxon>
        <taxon>Chordata</taxon>
        <taxon>Craniata</taxon>
        <taxon>Vertebrata</taxon>
        <taxon>Euteleostomi</taxon>
        <taxon>Actinopterygii</taxon>
        <taxon>Neopterygii</taxon>
        <taxon>Teleostei</taxon>
        <taxon>Ostariophysi</taxon>
        <taxon>Siluriformes</taxon>
        <taxon>Bagridae</taxon>
        <taxon>Tachysurus</taxon>
    </lineage>
</organism>
<dbReference type="GO" id="GO:0008270">
    <property type="term" value="F:zinc ion binding"/>
    <property type="evidence" value="ECO:0007669"/>
    <property type="project" value="UniProtKB-KW"/>
</dbReference>
<proteinExistence type="predicted"/>
<feature type="domain" description="THAP-type" evidence="8">
    <location>
        <begin position="109"/>
        <end position="201"/>
    </location>
</feature>
<sequence>MAEQFSDLEKAINTLVTNFHSASADKAPTLKTDEFKSLLSSQLPNLVKTGGTDAGFGEVLKQMGVKDGEGISFKHFWNLIQSLASSQFGLMSHEKVSKCTCLLLHFPQMPRHCSATGCKSRDNKDARLAGVTFHRLPKKGNPRRTTWIVNARRKGPGEKGLWEPQSDYIYFCSKHFTPDSFELSGVSGYRRLKDDAVPMLVEILPGQKGKSSRGRGKTRNEDRQLGTRSRADKESSDSKETQIKVALVHIVQDEVAESIKISKEEHQNETSDLLPLPLQEPAPDQPTEIPSTPPSPSRYMRRLPPPPGFYLAKEHSYAQLCPLEWRKRYEKATDNLEKALRLLRAARRRENRLRLTLLRLQESRLKQTLSQMQDRRKESHESQGRSSQSRQSGKPARSVQDRGLEAIEENEMERTGEELLTDENWRKEGAEKLRDGVEDEEGCCFYCGRGREEEETKEARNQVGARRSLVFQGRRGRGRGRNTSDVFRETTQNTAESKVETKLPNNPEQLTLLHSQPEMLLQMHALPGPTQSTSTYQEVTSSQQLQNLHLLQPDLGILHPDTVATDLSVTQSEDGGGEMGHVFLVHVSSETKEKSGIGVGVEGSIQKKQAIVMAEETFQHDIIEQGDVPSDNVGLSPSGLRGNQSDQQTNIRATLVGGDVAQRLKEHLEGFQLQLSSEFID</sequence>
<dbReference type="SUPFAM" id="SSF57716">
    <property type="entry name" value="Glucocorticoid receptor-like (DNA-binding domain)"/>
    <property type="match status" value="1"/>
</dbReference>
<feature type="compositionally biased region" description="Low complexity" evidence="7">
    <location>
        <begin position="384"/>
        <end position="393"/>
    </location>
</feature>
<evidence type="ECO:0000256" key="5">
    <source>
        <dbReference type="PROSITE-ProRule" id="PRU00309"/>
    </source>
</evidence>
<evidence type="ECO:0000313" key="9">
    <source>
        <dbReference type="EMBL" id="KAK2864742.1"/>
    </source>
</evidence>
<dbReference type="AlphaFoldDB" id="A0AA88NVS6"/>
<protein>
    <recommendedName>
        <fullName evidence="8">THAP-type domain-containing protein</fullName>
    </recommendedName>
</protein>
<dbReference type="CDD" id="cd05022">
    <property type="entry name" value="S-100A13"/>
    <property type="match status" value="1"/>
</dbReference>
<dbReference type="GO" id="GO:0003677">
    <property type="term" value="F:DNA binding"/>
    <property type="evidence" value="ECO:0007669"/>
    <property type="project" value="UniProtKB-UniRule"/>
</dbReference>
<evidence type="ECO:0000256" key="7">
    <source>
        <dbReference type="SAM" id="MobiDB-lite"/>
    </source>
</evidence>
<dbReference type="Proteomes" id="UP001187315">
    <property type="component" value="Unassembled WGS sequence"/>
</dbReference>
<dbReference type="PANTHER" id="PTHR47502:SF1">
    <property type="entry name" value="THAP DOMAIN-CONTAINING PROTEIN 7"/>
    <property type="match status" value="1"/>
</dbReference>
<dbReference type="GO" id="GO:0006355">
    <property type="term" value="P:regulation of DNA-templated transcription"/>
    <property type="evidence" value="ECO:0007669"/>
    <property type="project" value="TreeGrafter"/>
</dbReference>
<dbReference type="InterPro" id="IPR026519">
    <property type="entry name" value="THAP7"/>
</dbReference>
<dbReference type="SMART" id="SM00692">
    <property type="entry name" value="DM3"/>
    <property type="match status" value="1"/>
</dbReference>